<name>A0AAW0FDJ5_9APHY</name>
<proteinExistence type="predicted"/>
<comment type="caution">
    <text evidence="1">The sequence shown here is derived from an EMBL/GenBank/DDBJ whole genome shotgun (WGS) entry which is preliminary data.</text>
</comment>
<dbReference type="AlphaFoldDB" id="A0AAW0FDJ5"/>
<evidence type="ECO:0000313" key="1">
    <source>
        <dbReference type="EMBL" id="KAK7677075.1"/>
    </source>
</evidence>
<protein>
    <submittedName>
        <fullName evidence="1">Uncharacterized protein</fullName>
    </submittedName>
</protein>
<reference evidence="1 2" key="1">
    <citation type="submission" date="2022-09" db="EMBL/GenBank/DDBJ databases">
        <authorList>
            <person name="Palmer J.M."/>
        </authorList>
    </citation>
    <scope>NUCLEOTIDE SEQUENCE [LARGE SCALE GENOMIC DNA]</scope>
    <source>
        <strain evidence="1 2">DSM 7382</strain>
    </source>
</reference>
<gene>
    <name evidence="1" type="ORF">QCA50_019973</name>
</gene>
<dbReference type="EMBL" id="JASBNA010000096">
    <property type="protein sequence ID" value="KAK7677075.1"/>
    <property type="molecule type" value="Genomic_DNA"/>
</dbReference>
<sequence length="148" mass="17036">MMCRCGTLLPLSNTDGEPLTNSVRALSDISNIPSSLWTQIPLQFLTIGHLYRLPNYTPRCNAKGNRIIATVVRRNGARREDEPEDCSHFIFIVLQYVAEGVTYADSSQIQHIRLDEMAKREKRRASRMDAERRRFGGWILEVSDEQQR</sequence>
<accession>A0AAW0FDJ5</accession>
<evidence type="ECO:0000313" key="2">
    <source>
        <dbReference type="Proteomes" id="UP001385951"/>
    </source>
</evidence>
<dbReference type="Proteomes" id="UP001385951">
    <property type="component" value="Unassembled WGS sequence"/>
</dbReference>
<keyword evidence="2" id="KW-1185">Reference proteome</keyword>
<organism evidence="1 2">
    <name type="scientific">Cerrena zonata</name>
    <dbReference type="NCBI Taxonomy" id="2478898"/>
    <lineage>
        <taxon>Eukaryota</taxon>
        <taxon>Fungi</taxon>
        <taxon>Dikarya</taxon>
        <taxon>Basidiomycota</taxon>
        <taxon>Agaricomycotina</taxon>
        <taxon>Agaricomycetes</taxon>
        <taxon>Polyporales</taxon>
        <taxon>Cerrenaceae</taxon>
        <taxon>Cerrena</taxon>
    </lineage>
</organism>